<evidence type="ECO:0000313" key="10">
    <source>
        <dbReference type="EMBL" id="GGH51778.1"/>
    </source>
</evidence>
<keyword evidence="2" id="KW-1003">Cell membrane</keyword>
<evidence type="ECO:0000313" key="11">
    <source>
        <dbReference type="Proteomes" id="UP000652153"/>
    </source>
</evidence>
<feature type="domain" description="MacB-like periplasmic core" evidence="9">
    <location>
        <begin position="19"/>
        <end position="253"/>
    </location>
</feature>
<evidence type="ECO:0000256" key="6">
    <source>
        <dbReference type="ARBA" id="ARBA00038076"/>
    </source>
</evidence>
<dbReference type="RefSeq" id="WP_188592093.1">
    <property type="nucleotide sequence ID" value="NZ_BMFU01000002.1"/>
</dbReference>
<comment type="caution">
    <text evidence="10">The sequence shown here is derived from an EMBL/GenBank/DDBJ whole genome shotgun (WGS) entry which is preliminary data.</text>
</comment>
<dbReference type="Pfam" id="PF12704">
    <property type="entry name" value="MacB_PCD"/>
    <property type="match status" value="1"/>
</dbReference>
<dbReference type="Proteomes" id="UP000652153">
    <property type="component" value="Unassembled WGS sequence"/>
</dbReference>
<evidence type="ECO:0000256" key="5">
    <source>
        <dbReference type="ARBA" id="ARBA00023136"/>
    </source>
</evidence>
<organism evidence="10 11">
    <name type="scientific">Paenibacillus silvae</name>
    <dbReference type="NCBI Taxonomy" id="1325358"/>
    <lineage>
        <taxon>Bacteria</taxon>
        <taxon>Bacillati</taxon>
        <taxon>Bacillota</taxon>
        <taxon>Bacilli</taxon>
        <taxon>Bacillales</taxon>
        <taxon>Paenibacillaceae</taxon>
        <taxon>Paenibacillus</taxon>
    </lineage>
</organism>
<name>A0ABQ1Z6S5_9BACL</name>
<dbReference type="PANTHER" id="PTHR30572:SF4">
    <property type="entry name" value="ABC TRANSPORTER PERMEASE YTRF"/>
    <property type="match status" value="1"/>
</dbReference>
<feature type="transmembrane region" description="Helical" evidence="7">
    <location>
        <begin position="365"/>
        <end position="389"/>
    </location>
</feature>
<feature type="transmembrane region" description="Helical" evidence="7">
    <location>
        <begin position="485"/>
        <end position="506"/>
    </location>
</feature>
<feature type="transmembrane region" description="Helical" evidence="7">
    <location>
        <begin position="848"/>
        <end position="868"/>
    </location>
</feature>
<dbReference type="Pfam" id="PF02687">
    <property type="entry name" value="FtsX"/>
    <property type="match status" value="2"/>
</dbReference>
<comment type="subcellular location">
    <subcellularLocation>
        <location evidence="1">Cell membrane</location>
        <topology evidence="1">Multi-pass membrane protein</topology>
    </subcellularLocation>
</comment>
<proteinExistence type="inferred from homology"/>
<keyword evidence="4 7" id="KW-1133">Transmembrane helix</keyword>
<feature type="domain" description="ABC3 transporter permease C-terminal" evidence="8">
    <location>
        <begin position="314"/>
        <end position="435"/>
    </location>
</feature>
<gene>
    <name evidence="10" type="ORF">GCM10008014_17780</name>
</gene>
<feature type="domain" description="ABC3 transporter permease C-terminal" evidence="8">
    <location>
        <begin position="762"/>
        <end position="876"/>
    </location>
</feature>
<feature type="transmembrane region" description="Helical" evidence="7">
    <location>
        <begin position="805"/>
        <end position="828"/>
    </location>
</feature>
<comment type="similarity">
    <text evidence="6">Belongs to the ABC-4 integral membrane protein family.</text>
</comment>
<feature type="transmembrane region" description="Helical" evidence="7">
    <location>
        <begin position="309"/>
        <end position="331"/>
    </location>
</feature>
<evidence type="ECO:0000256" key="2">
    <source>
        <dbReference type="ARBA" id="ARBA00022475"/>
    </source>
</evidence>
<dbReference type="EMBL" id="BMFU01000002">
    <property type="protein sequence ID" value="GGH51778.1"/>
    <property type="molecule type" value="Genomic_DNA"/>
</dbReference>
<sequence length="886" mass="98888">MRKYTGLTEKYLLGQKKRSILTIVGIILSVTLLTAVGTLAMSYQDKLVRQTIRDYGDYEVSFNGVSGKDVPRIVNQAAIGSAGVIHRIGYAIISSTSEKEQKENPFAAPYRYLNVKGYDSQAMSKLQVQLESGRLPQKPNEIILSSWSLNTFASKPAIGDKITLNLGDRLEASTGKVKSANSVGDYGWDLDEKFKPRMKQQYSVVGVMKPAKNVMWSSTFIYSAITYDDHQKIDPSQTFFIYATMKSMDNIKDKTEAILSSLGWESVDQDSAQELNRESVNKNIRIEYNNELLKLFGKSTYSNVNQSSMYALAAVVLIIMGCTSAVIYNTFHISVLERISQFGMLRCIGATPAQIRKIVFKEATVLSLIAIPIGLFTGTILMKVLFYNISFLTLGFLNDMHMIISVPILLAAAGLGLIVVYVSALGPAKLASSVSPLEALKTSGSTVVEQGDFKRFKRLSFAGSKWLGFEGRFASRNIRRNRKRFRITAFSMIISIVMYIVFSGLVNTLSTTSSSGINYSYSLEYQGMNKRIPNSVYNKLAALDGVNQAYPFYNHQLQAIIPKDEVNPDYYKQQKEMYTVEKENGYRMENNFLMSYGLNGLQELRPKLTSGSIDASQMNDENGVIVIQKISMITEQGTKMIIDQTRFKVGDKIKVRSMHDKQPYKTVTVVGIADQGPLSDKYSESAIIQMITTPKVIENITGDNTYDRIFIQANPETGKGAIVDYFKSLVQKDAGYSYQNRVEEMKQARNDAMTLNIFLYGFIGVISAIAFLNILNTVSTNLILRTKEFAVLKAIGMTQKEIRKMVLLEGMFYGIFAAIYGSVLGTALSYGVSYLMRNAVQMEWFVPWSSILIASAGAIAATLLASYWPLRRLERIQITDGLRGEN</sequence>
<feature type="transmembrane region" description="Helical" evidence="7">
    <location>
        <begin position="757"/>
        <end position="784"/>
    </location>
</feature>
<dbReference type="PANTHER" id="PTHR30572">
    <property type="entry name" value="MEMBRANE COMPONENT OF TRANSPORTER-RELATED"/>
    <property type="match status" value="1"/>
</dbReference>
<dbReference type="InterPro" id="IPR003838">
    <property type="entry name" value="ABC3_permease_C"/>
</dbReference>
<feature type="transmembrane region" description="Helical" evidence="7">
    <location>
        <begin position="20"/>
        <end position="43"/>
    </location>
</feature>
<dbReference type="InterPro" id="IPR025857">
    <property type="entry name" value="MacB_PCD"/>
</dbReference>
<evidence type="ECO:0000259" key="8">
    <source>
        <dbReference type="Pfam" id="PF02687"/>
    </source>
</evidence>
<evidence type="ECO:0000256" key="4">
    <source>
        <dbReference type="ARBA" id="ARBA00022989"/>
    </source>
</evidence>
<accession>A0ABQ1Z6S5</accession>
<keyword evidence="11" id="KW-1185">Reference proteome</keyword>
<dbReference type="InterPro" id="IPR050250">
    <property type="entry name" value="Macrolide_Exporter_MacB"/>
</dbReference>
<protein>
    <submittedName>
        <fullName evidence="10">ABC transporter permease</fullName>
    </submittedName>
</protein>
<keyword evidence="3 7" id="KW-0812">Transmembrane</keyword>
<feature type="transmembrane region" description="Helical" evidence="7">
    <location>
        <begin position="401"/>
        <end position="422"/>
    </location>
</feature>
<keyword evidence="5 7" id="KW-0472">Membrane</keyword>
<evidence type="ECO:0000259" key="9">
    <source>
        <dbReference type="Pfam" id="PF12704"/>
    </source>
</evidence>
<reference evidence="11" key="1">
    <citation type="journal article" date="2019" name="Int. J. Syst. Evol. Microbiol.">
        <title>The Global Catalogue of Microorganisms (GCM) 10K type strain sequencing project: providing services to taxonomists for standard genome sequencing and annotation.</title>
        <authorList>
            <consortium name="The Broad Institute Genomics Platform"/>
            <consortium name="The Broad Institute Genome Sequencing Center for Infectious Disease"/>
            <person name="Wu L."/>
            <person name="Ma J."/>
        </authorList>
    </citation>
    <scope>NUCLEOTIDE SEQUENCE [LARGE SCALE GENOMIC DNA]</scope>
    <source>
        <strain evidence="11">CGMCC 1.12770</strain>
    </source>
</reference>
<evidence type="ECO:0000256" key="7">
    <source>
        <dbReference type="SAM" id="Phobius"/>
    </source>
</evidence>
<evidence type="ECO:0000256" key="3">
    <source>
        <dbReference type="ARBA" id="ARBA00022692"/>
    </source>
</evidence>
<evidence type="ECO:0000256" key="1">
    <source>
        <dbReference type="ARBA" id="ARBA00004651"/>
    </source>
</evidence>